<accession>A0A6F9E9R7</accession>
<dbReference type="GO" id="GO:0016829">
    <property type="term" value="F:lyase activity"/>
    <property type="evidence" value="ECO:0007669"/>
    <property type="project" value="UniProtKB-KW"/>
</dbReference>
<dbReference type="InterPro" id="IPR009651">
    <property type="entry name" value="Met_g_lyase_put"/>
</dbReference>
<gene>
    <name evidence="1" type="primary">efpB</name>
    <name evidence="1" type="ORF">COOX1_1769</name>
</gene>
<dbReference type="EMBL" id="LR792683">
    <property type="protein sequence ID" value="CAB3393156.1"/>
    <property type="molecule type" value="Genomic_DNA"/>
</dbReference>
<dbReference type="Gene3D" id="3.90.1150.60">
    <property type="entry name" value="Methioning gamme-lyase, C-terminal domain"/>
    <property type="match status" value="1"/>
</dbReference>
<dbReference type="AlphaFoldDB" id="A0A6F9E9R7"/>
<dbReference type="Gene3D" id="3.40.640.10">
    <property type="entry name" value="Type I PLP-dependent aspartate aminotransferase-like (Major domain)"/>
    <property type="match status" value="1"/>
</dbReference>
<reference evidence="1 2" key="1">
    <citation type="submission" date="2020-04" db="EMBL/GenBank/DDBJ databases">
        <authorList>
            <person name="Hogendoorn C."/>
        </authorList>
    </citation>
    <scope>NUCLEOTIDE SEQUENCE [LARGE SCALE GENOMIC DNA]</scope>
    <source>
        <strain evidence="1">COOX1</strain>
    </source>
</reference>
<evidence type="ECO:0000313" key="1">
    <source>
        <dbReference type="EMBL" id="CAB3393156.1"/>
    </source>
</evidence>
<sequence length="469" mass="51058">MTDARCKDTSSPVYDRIRNKGLGIAEFTGRVISNEVSTIHTEGPHSDRQEDFTRIAETIEDRIARRRRAIERTAMMNQERVLEAFRHYRVADVHLRGSTGYGYNDRGREILDGIYARVFGAEAALVRPQIVSGTHALALALYGVLRPGDRLVYATGEPYDTLRTVIGKGTGQSEGTLVEWGITYTQVDLTSDNRVDLEALEKVLSAVPVRMVVLQRSGGYSGRRALSVDELEQAISLVKKIQPDAVVLVDNCYGEFTETREPTEVGADLAAGSLIKNPGGGLAPTGGYVVGRKDLVHAAACRLTAPGVGEEAGPTGVEWRLFYQGFFLAPHVVSQALQSAVFGAALFETLGFPTRPRWNDPRSDLVQQFDLPSAEAVLTFCQAIQSVSPVDSYVVPEPWAMPGYPDPVVMAAGTFVQGGSLELSADAPMRPPYRVFVQGGLTYEHGKLAYLHAAQALRSSGFLPKSERA</sequence>
<keyword evidence="1" id="KW-0456">Lyase</keyword>
<dbReference type="PANTHER" id="PTHR46658">
    <property type="entry name" value="CYS OR MET METABOLISM PYRIDOXAL-PHOSPHATE-DEPENDENT ENZYME"/>
    <property type="match status" value="1"/>
</dbReference>
<evidence type="ECO:0000313" key="2">
    <source>
        <dbReference type="Proteomes" id="UP000502196"/>
    </source>
</evidence>
<dbReference type="InterPro" id="IPR015421">
    <property type="entry name" value="PyrdxlP-dep_Trfase_major"/>
</dbReference>
<dbReference type="Pfam" id="PF06838">
    <property type="entry name" value="Met_gamma_lyase"/>
    <property type="match status" value="1"/>
</dbReference>
<dbReference type="InterPro" id="IPR015424">
    <property type="entry name" value="PyrdxlP-dep_Trfase"/>
</dbReference>
<dbReference type="SUPFAM" id="SSF53383">
    <property type="entry name" value="PLP-dependent transferases"/>
    <property type="match status" value="1"/>
</dbReference>
<dbReference type="PANTHER" id="PTHR46658:SF1">
    <property type="entry name" value="CYS OR MET METABOLISM PYRIDOXAL-PHOSPHATE-DEPENDENT ENZYME"/>
    <property type="match status" value="1"/>
</dbReference>
<name>A0A6F9E9R7_9BACL</name>
<protein>
    <submittedName>
        <fullName evidence="1">Putative C-S lyase involved in a first step of EF-P modification</fullName>
    </submittedName>
</protein>
<organism evidence="1 2">
    <name type="scientific">Kyrpidia spormannii</name>
    <dbReference type="NCBI Taxonomy" id="2055160"/>
    <lineage>
        <taxon>Bacteria</taxon>
        <taxon>Bacillati</taxon>
        <taxon>Bacillota</taxon>
        <taxon>Bacilli</taxon>
        <taxon>Bacillales</taxon>
        <taxon>Alicyclobacillaceae</taxon>
        <taxon>Kyrpidia</taxon>
    </lineage>
</organism>
<dbReference type="Proteomes" id="UP000502196">
    <property type="component" value="Chromosome"/>
</dbReference>
<proteinExistence type="predicted"/>